<dbReference type="PANTHER" id="PTHR45453">
    <property type="entry name" value="PHOSPHATE REGULON SENSOR PROTEIN PHOR"/>
    <property type="match status" value="1"/>
</dbReference>
<evidence type="ECO:0000256" key="8">
    <source>
        <dbReference type="ARBA" id="ARBA00022840"/>
    </source>
</evidence>
<dbReference type="GO" id="GO:0005886">
    <property type="term" value="C:plasma membrane"/>
    <property type="evidence" value="ECO:0007669"/>
    <property type="project" value="TreeGrafter"/>
</dbReference>
<dbReference type="InterPro" id="IPR005467">
    <property type="entry name" value="His_kinase_dom"/>
</dbReference>
<keyword evidence="7 12" id="KW-0418">Kinase</keyword>
<keyword evidence="8" id="KW-0067">ATP-binding</keyword>
<dbReference type="CDD" id="cd00082">
    <property type="entry name" value="HisKA"/>
    <property type="match status" value="1"/>
</dbReference>
<dbReference type="AlphaFoldDB" id="A0A364K4U5"/>
<dbReference type="InterPro" id="IPR003661">
    <property type="entry name" value="HisK_dim/P_dom"/>
</dbReference>
<evidence type="ECO:0000256" key="4">
    <source>
        <dbReference type="ARBA" id="ARBA00022553"/>
    </source>
</evidence>
<keyword evidence="5" id="KW-0808">Transferase</keyword>
<evidence type="ECO:0000256" key="10">
    <source>
        <dbReference type="SAM" id="Phobius"/>
    </source>
</evidence>
<keyword evidence="10" id="KW-0472">Membrane</keyword>
<evidence type="ECO:0000256" key="3">
    <source>
        <dbReference type="ARBA" id="ARBA00012438"/>
    </source>
</evidence>
<dbReference type="Pfam" id="PF00512">
    <property type="entry name" value="HisKA"/>
    <property type="match status" value="1"/>
</dbReference>
<evidence type="ECO:0000259" key="11">
    <source>
        <dbReference type="PROSITE" id="PS50109"/>
    </source>
</evidence>
<dbReference type="PANTHER" id="PTHR45453:SF1">
    <property type="entry name" value="PHOSPHATE REGULON SENSOR PROTEIN PHOR"/>
    <property type="match status" value="1"/>
</dbReference>
<keyword evidence="6" id="KW-0547">Nucleotide-binding</keyword>
<keyword evidence="10" id="KW-1133">Transmembrane helix</keyword>
<feature type="domain" description="Histidine kinase" evidence="11">
    <location>
        <begin position="258"/>
        <end position="476"/>
    </location>
</feature>
<dbReference type="InterPro" id="IPR036097">
    <property type="entry name" value="HisK_dim/P_sf"/>
</dbReference>
<dbReference type="GO" id="GO:0004721">
    <property type="term" value="F:phosphoprotein phosphatase activity"/>
    <property type="evidence" value="ECO:0007669"/>
    <property type="project" value="TreeGrafter"/>
</dbReference>
<evidence type="ECO:0000256" key="6">
    <source>
        <dbReference type="ARBA" id="ARBA00022741"/>
    </source>
</evidence>
<comment type="catalytic activity">
    <reaction evidence="1">
        <text>ATP + protein L-histidine = ADP + protein N-phospho-L-histidine.</text>
        <dbReference type="EC" id="2.7.13.3"/>
    </reaction>
</comment>
<dbReference type="SUPFAM" id="SSF47384">
    <property type="entry name" value="Homodimeric domain of signal transducing histidine kinase"/>
    <property type="match status" value="1"/>
</dbReference>
<dbReference type="OrthoDB" id="368131at2"/>
<evidence type="ECO:0000256" key="2">
    <source>
        <dbReference type="ARBA" id="ARBA00004370"/>
    </source>
</evidence>
<keyword evidence="4" id="KW-0597">Phosphoprotein</keyword>
<dbReference type="SMART" id="SM00388">
    <property type="entry name" value="HisKA"/>
    <property type="match status" value="1"/>
</dbReference>
<dbReference type="GO" id="GO:0005524">
    <property type="term" value="F:ATP binding"/>
    <property type="evidence" value="ECO:0007669"/>
    <property type="project" value="UniProtKB-KW"/>
</dbReference>
<feature type="transmembrane region" description="Helical" evidence="10">
    <location>
        <begin position="156"/>
        <end position="177"/>
    </location>
</feature>
<evidence type="ECO:0000313" key="13">
    <source>
        <dbReference type="Proteomes" id="UP000251213"/>
    </source>
</evidence>
<dbReference type="InterPro" id="IPR050351">
    <property type="entry name" value="BphY/WalK/GraS-like"/>
</dbReference>
<feature type="transmembrane region" description="Helical" evidence="10">
    <location>
        <begin position="9"/>
        <end position="32"/>
    </location>
</feature>
<gene>
    <name evidence="12" type="ORF">DL897_08500</name>
</gene>
<dbReference type="InterPro" id="IPR036890">
    <property type="entry name" value="HATPase_C_sf"/>
</dbReference>
<dbReference type="PRINTS" id="PR00344">
    <property type="entry name" value="BCTRLSENSOR"/>
</dbReference>
<dbReference type="InterPro" id="IPR003594">
    <property type="entry name" value="HATPase_dom"/>
</dbReference>
<dbReference type="Pfam" id="PF02518">
    <property type="entry name" value="HATPase_c"/>
    <property type="match status" value="1"/>
</dbReference>
<name>A0A364K4U5_9BACL</name>
<evidence type="ECO:0000256" key="5">
    <source>
        <dbReference type="ARBA" id="ARBA00022679"/>
    </source>
</evidence>
<accession>A0A364K4U5</accession>
<keyword evidence="10" id="KW-0812">Transmembrane</keyword>
<reference evidence="12 13" key="2">
    <citation type="submission" date="2018-06" db="EMBL/GenBank/DDBJ databases">
        <authorList>
            <person name="Zhirakovskaya E."/>
        </authorList>
    </citation>
    <scope>NUCLEOTIDE SEQUENCE [LARGE SCALE GENOMIC DNA]</scope>
    <source>
        <strain evidence="12 13">FBKL4.011</strain>
    </source>
</reference>
<comment type="caution">
    <text evidence="12">The sequence shown here is derived from an EMBL/GenBank/DDBJ whole genome shotgun (WGS) entry which is preliminary data.</text>
</comment>
<keyword evidence="9" id="KW-0902">Two-component regulatory system</keyword>
<evidence type="ECO:0000256" key="7">
    <source>
        <dbReference type="ARBA" id="ARBA00022777"/>
    </source>
</evidence>
<dbReference type="Gene3D" id="3.30.565.10">
    <property type="entry name" value="Histidine kinase-like ATPase, C-terminal domain"/>
    <property type="match status" value="1"/>
</dbReference>
<organism evidence="12 13">
    <name type="scientific">Thermoflavimicrobium daqui</name>
    <dbReference type="NCBI Taxonomy" id="2137476"/>
    <lineage>
        <taxon>Bacteria</taxon>
        <taxon>Bacillati</taxon>
        <taxon>Bacillota</taxon>
        <taxon>Bacilli</taxon>
        <taxon>Bacillales</taxon>
        <taxon>Thermoactinomycetaceae</taxon>
        <taxon>Thermoflavimicrobium</taxon>
    </lineage>
</organism>
<evidence type="ECO:0000256" key="9">
    <source>
        <dbReference type="ARBA" id="ARBA00023012"/>
    </source>
</evidence>
<dbReference type="EMBL" id="QJKK01000004">
    <property type="protein sequence ID" value="RAL24357.1"/>
    <property type="molecule type" value="Genomic_DNA"/>
</dbReference>
<dbReference type="Proteomes" id="UP000251213">
    <property type="component" value="Unassembled WGS sequence"/>
</dbReference>
<sequence length="477" mass="55780">MKGRLTRYFFLSLGGIFVCIFAWMSFLIYLFFGRQEIPENPLTANYLKKIAVKTQINTQRVQIDSQILTYLRQQQIWLQVLNEKGEEIYSFHRPTSIPRHYAPGQLVAYQNYPTESGYHISTWYEKVDGHIYTWVTGGAPARSHKGYIPESEQYQYTTYLVAGWIVIILLIATFSAFRLGNPLLHTWSWLQQLADGDYSEPLDRKGRPRSLNRSGKIKLSYRIYREVIDSLYKLTQTLKQNEQDRIRLEKTREEWMTGVSHDLKTPLSTVKGYIEILSTEKYELDKHELDFILKTLGQRVKYMEELIHDFNLTFRLKNNALPLHKEKENIVELLRESIIDCINLPKANEYEFDLDTNTKELYDVIDRKWYKRAIDNLLGNAIKHNPPGTKIQAQLKQLDQGYEIVIRDNGKGMDHETKVRLFERYFRGTNSNQNSLGTGLGMTIAYQLIQVHGGRIHLHSNLNEGTKIVIQFTQNRG</sequence>
<protein>
    <recommendedName>
        <fullName evidence="3">histidine kinase</fullName>
        <ecNumber evidence="3">2.7.13.3</ecNumber>
    </recommendedName>
</protein>
<evidence type="ECO:0000256" key="1">
    <source>
        <dbReference type="ARBA" id="ARBA00000085"/>
    </source>
</evidence>
<dbReference type="RefSeq" id="WP_113658727.1">
    <property type="nucleotide sequence ID" value="NZ_KZ845666.1"/>
</dbReference>
<comment type="subcellular location">
    <subcellularLocation>
        <location evidence="2">Membrane</location>
    </subcellularLocation>
</comment>
<reference evidence="12 13" key="1">
    <citation type="submission" date="2018-06" db="EMBL/GenBank/DDBJ databases">
        <title>Thermoflavimicrobium daqus sp. nov., a thermophilic microbe isolated from Moutai-flavour Daqu.</title>
        <authorList>
            <person name="Wang X."/>
            <person name="Zhou H."/>
        </authorList>
    </citation>
    <scope>NUCLEOTIDE SEQUENCE [LARGE SCALE GENOMIC DNA]</scope>
    <source>
        <strain evidence="12 13">FBKL4.011</strain>
    </source>
</reference>
<dbReference type="GO" id="GO:0016036">
    <property type="term" value="P:cellular response to phosphate starvation"/>
    <property type="evidence" value="ECO:0007669"/>
    <property type="project" value="TreeGrafter"/>
</dbReference>
<dbReference type="SMART" id="SM00387">
    <property type="entry name" value="HATPase_c"/>
    <property type="match status" value="1"/>
</dbReference>
<keyword evidence="13" id="KW-1185">Reference proteome</keyword>
<dbReference type="GO" id="GO:0000155">
    <property type="term" value="F:phosphorelay sensor kinase activity"/>
    <property type="evidence" value="ECO:0007669"/>
    <property type="project" value="InterPro"/>
</dbReference>
<dbReference type="EC" id="2.7.13.3" evidence="3"/>
<proteinExistence type="predicted"/>
<dbReference type="PROSITE" id="PS50109">
    <property type="entry name" value="HIS_KIN"/>
    <property type="match status" value="1"/>
</dbReference>
<dbReference type="InterPro" id="IPR004358">
    <property type="entry name" value="Sig_transdc_His_kin-like_C"/>
</dbReference>
<dbReference type="CDD" id="cd00075">
    <property type="entry name" value="HATPase"/>
    <property type="match status" value="1"/>
</dbReference>
<dbReference type="SUPFAM" id="SSF55874">
    <property type="entry name" value="ATPase domain of HSP90 chaperone/DNA topoisomerase II/histidine kinase"/>
    <property type="match status" value="1"/>
</dbReference>
<evidence type="ECO:0000313" key="12">
    <source>
        <dbReference type="EMBL" id="RAL24357.1"/>
    </source>
</evidence>
<dbReference type="Gene3D" id="1.10.287.130">
    <property type="match status" value="1"/>
</dbReference>